<dbReference type="Pfam" id="PF03698">
    <property type="entry name" value="UPF0180"/>
    <property type="match status" value="1"/>
</dbReference>
<dbReference type="KEGG" id="cfer:D4Z93_13050"/>
<dbReference type="EMBL" id="CP032416">
    <property type="protein sequence ID" value="AYD41370.1"/>
    <property type="molecule type" value="Genomic_DNA"/>
</dbReference>
<keyword evidence="2" id="KW-1185">Reference proteome</keyword>
<evidence type="ECO:0000313" key="1">
    <source>
        <dbReference type="EMBL" id="AYD41370.1"/>
    </source>
</evidence>
<dbReference type="AlphaFoldDB" id="A0A386H746"/>
<dbReference type="OrthoDB" id="1954110at2"/>
<gene>
    <name evidence="1" type="ORF">D4Z93_13050</name>
</gene>
<reference evidence="1 2" key="1">
    <citation type="journal article" date="2019" name="Int. J. Syst. Evol. Microbiol.">
        <title>Clostridium fermenticellae sp. nov., isolated from the mud in a fermentation cellar for the production of the Chinese liquor, baijiu.</title>
        <authorList>
            <person name="Xu P.X."/>
            <person name="Chai L.J."/>
            <person name="Qiu T."/>
            <person name="Zhang X.J."/>
            <person name="Lu Z.M."/>
            <person name="Xiao C."/>
            <person name="Wang S.T."/>
            <person name="Shen C.H."/>
            <person name="Shi J.S."/>
            <person name="Xu Z.H."/>
        </authorList>
    </citation>
    <scope>NUCLEOTIDE SEQUENCE [LARGE SCALE GENOMIC DNA]</scope>
    <source>
        <strain evidence="1 2">JN500901</strain>
    </source>
</reference>
<evidence type="ECO:0000313" key="2">
    <source>
        <dbReference type="Proteomes" id="UP000266301"/>
    </source>
</evidence>
<dbReference type="RefSeq" id="WP_119974136.1">
    <property type="nucleotide sequence ID" value="NZ_CP032416.1"/>
</dbReference>
<accession>A0A386H746</accession>
<dbReference type="InterPro" id="IPR005370">
    <property type="entry name" value="UPF0180"/>
</dbReference>
<sequence>MKVYVSDDLEYVKQKLLKKGYTVVKDNESSTVDAIICNLKSGALSKLSFDNNIKKEGALIIDCGNKSIDDIEYILNNRAYNNLY</sequence>
<dbReference type="Proteomes" id="UP000266301">
    <property type="component" value="Chromosome"/>
</dbReference>
<protein>
    <recommendedName>
        <fullName evidence="3">YkuS family protein</fullName>
    </recommendedName>
</protein>
<organism evidence="1 2">
    <name type="scientific">Clostridium fermenticellae</name>
    <dbReference type="NCBI Taxonomy" id="2068654"/>
    <lineage>
        <taxon>Bacteria</taxon>
        <taxon>Bacillati</taxon>
        <taxon>Bacillota</taxon>
        <taxon>Clostridia</taxon>
        <taxon>Eubacteriales</taxon>
        <taxon>Clostridiaceae</taxon>
        <taxon>Clostridium</taxon>
    </lineage>
</organism>
<proteinExistence type="predicted"/>
<name>A0A386H746_9CLOT</name>
<evidence type="ECO:0008006" key="3">
    <source>
        <dbReference type="Google" id="ProtNLM"/>
    </source>
</evidence>